<reference evidence="1 2" key="1">
    <citation type="journal article" date="2015" name="Sci. Rep.">
        <title>The power of single molecule real-time sequencing technology in the de novo assembly of a eukaryotic genome.</title>
        <authorList>
            <person name="Sakai H."/>
            <person name="Naito K."/>
            <person name="Ogiso-Tanaka E."/>
            <person name="Takahashi Y."/>
            <person name="Iseki K."/>
            <person name="Muto C."/>
            <person name="Satou K."/>
            <person name="Teruya K."/>
            <person name="Shiroma A."/>
            <person name="Shimoji M."/>
            <person name="Hirano T."/>
            <person name="Itoh T."/>
            <person name="Kaga A."/>
            <person name="Tomooka N."/>
        </authorList>
    </citation>
    <scope>NUCLEOTIDE SEQUENCE [LARGE SCALE GENOMIC DNA]</scope>
    <source>
        <strain evidence="2">cv. Shumari</strain>
    </source>
</reference>
<keyword evidence="2" id="KW-1185">Reference proteome</keyword>
<organism evidence="1 2">
    <name type="scientific">Vigna angularis var. angularis</name>
    <dbReference type="NCBI Taxonomy" id="157739"/>
    <lineage>
        <taxon>Eukaryota</taxon>
        <taxon>Viridiplantae</taxon>
        <taxon>Streptophyta</taxon>
        <taxon>Embryophyta</taxon>
        <taxon>Tracheophyta</taxon>
        <taxon>Spermatophyta</taxon>
        <taxon>Magnoliopsida</taxon>
        <taxon>eudicotyledons</taxon>
        <taxon>Gunneridae</taxon>
        <taxon>Pentapetalae</taxon>
        <taxon>rosids</taxon>
        <taxon>fabids</taxon>
        <taxon>Fabales</taxon>
        <taxon>Fabaceae</taxon>
        <taxon>Papilionoideae</taxon>
        <taxon>50 kb inversion clade</taxon>
        <taxon>NPAAA clade</taxon>
        <taxon>indigoferoid/millettioid clade</taxon>
        <taxon>Phaseoleae</taxon>
        <taxon>Vigna</taxon>
    </lineage>
</organism>
<protein>
    <submittedName>
        <fullName evidence="1">Uncharacterized protein</fullName>
    </submittedName>
</protein>
<gene>
    <name evidence="1" type="primary">Vigan.04G352000</name>
    <name evidence="1" type="ORF">VIGAN_04352000</name>
</gene>
<sequence length="70" mass="8207">LSWSCLRIMSAFCDGDLRKSIKHWSSAHQYTAISLYEESRTFHDTNSMVKINTGYFSICSTYNFIVETWK</sequence>
<proteinExistence type="predicted"/>
<dbReference type="AlphaFoldDB" id="A0A0S3RZB5"/>
<feature type="non-terminal residue" evidence="1">
    <location>
        <position position="1"/>
    </location>
</feature>
<dbReference type="Proteomes" id="UP000291084">
    <property type="component" value="Chromosome 4"/>
</dbReference>
<dbReference type="EMBL" id="AP015037">
    <property type="protein sequence ID" value="BAT85920.1"/>
    <property type="molecule type" value="Genomic_DNA"/>
</dbReference>
<evidence type="ECO:0000313" key="2">
    <source>
        <dbReference type="Proteomes" id="UP000291084"/>
    </source>
</evidence>
<evidence type="ECO:0000313" key="1">
    <source>
        <dbReference type="EMBL" id="BAT85920.1"/>
    </source>
</evidence>
<name>A0A0S3RZB5_PHAAN</name>
<accession>A0A0S3RZB5</accession>